<dbReference type="STRING" id="28885.EI16_11945"/>
<keyword evidence="1" id="KW-0472">Membrane</keyword>
<keyword evidence="3" id="KW-1185">Reference proteome</keyword>
<evidence type="ECO:0000313" key="3">
    <source>
        <dbReference type="Proteomes" id="UP000027341"/>
    </source>
</evidence>
<dbReference type="EMBL" id="JMIU01000002">
    <property type="protein sequence ID" value="KDN94609.1"/>
    <property type="molecule type" value="Genomic_DNA"/>
</dbReference>
<sequence>MEKFIKLFVVSLMLLGLGFGLWVTFSSAGADFLNKNQYLAFVYLGVWFFIILLSKKYKSLQ</sequence>
<evidence type="ECO:0000256" key="1">
    <source>
        <dbReference type="SAM" id="Phobius"/>
    </source>
</evidence>
<proteinExistence type="predicted"/>
<gene>
    <name evidence="2" type="ORF">EI16_11945</name>
</gene>
<keyword evidence="1" id="KW-0812">Transmembrane</keyword>
<reference evidence="2 3" key="1">
    <citation type="submission" date="2014-04" db="EMBL/GenBank/DDBJ databases">
        <title>Draft genome sequence of Hydrogenovibrio marinus MH-110, a model organism for aerobic H2 metabolism.</title>
        <authorList>
            <person name="Cha H.J."/>
            <person name="Jo B.H."/>
            <person name="Hwang B.H."/>
        </authorList>
    </citation>
    <scope>NUCLEOTIDE SEQUENCE [LARGE SCALE GENOMIC DNA]</scope>
    <source>
        <strain evidence="2 3">MH-110</strain>
    </source>
</reference>
<dbReference type="AlphaFoldDB" id="A0A066ZQR9"/>
<dbReference type="RefSeq" id="WP_029913766.1">
    <property type="nucleotide sequence ID" value="NZ_JMIU01000002.1"/>
</dbReference>
<evidence type="ECO:0000313" key="2">
    <source>
        <dbReference type="EMBL" id="KDN94609.1"/>
    </source>
</evidence>
<feature type="transmembrane region" description="Helical" evidence="1">
    <location>
        <begin position="37"/>
        <end position="54"/>
    </location>
</feature>
<name>A0A066ZQR9_HYDMR</name>
<feature type="transmembrane region" description="Helical" evidence="1">
    <location>
        <begin position="7"/>
        <end position="25"/>
    </location>
</feature>
<protein>
    <submittedName>
        <fullName evidence="2">Uncharacterized protein</fullName>
    </submittedName>
</protein>
<accession>A0A066ZQR9</accession>
<keyword evidence="1" id="KW-1133">Transmembrane helix</keyword>
<comment type="caution">
    <text evidence="2">The sequence shown here is derived from an EMBL/GenBank/DDBJ whole genome shotgun (WGS) entry which is preliminary data.</text>
</comment>
<dbReference type="Proteomes" id="UP000027341">
    <property type="component" value="Unassembled WGS sequence"/>
</dbReference>
<organism evidence="2 3">
    <name type="scientific">Hydrogenovibrio marinus</name>
    <dbReference type="NCBI Taxonomy" id="28885"/>
    <lineage>
        <taxon>Bacteria</taxon>
        <taxon>Pseudomonadati</taxon>
        <taxon>Pseudomonadota</taxon>
        <taxon>Gammaproteobacteria</taxon>
        <taxon>Thiotrichales</taxon>
        <taxon>Piscirickettsiaceae</taxon>
        <taxon>Hydrogenovibrio</taxon>
    </lineage>
</organism>